<feature type="domain" description="Nudix hydrolase" evidence="4">
    <location>
        <begin position="18"/>
        <end position="150"/>
    </location>
</feature>
<evidence type="ECO:0000256" key="2">
    <source>
        <dbReference type="ARBA" id="ARBA00022801"/>
    </source>
</evidence>
<keyword evidence="3" id="KW-0460">Magnesium</keyword>
<keyword evidence="6" id="KW-1185">Reference proteome</keyword>
<comment type="caution">
    <text evidence="5">The sequence shown here is derived from an EMBL/GenBank/DDBJ whole genome shotgun (WGS) entry which is preliminary data.</text>
</comment>
<proteinExistence type="predicted"/>
<evidence type="ECO:0000256" key="3">
    <source>
        <dbReference type="ARBA" id="ARBA00022842"/>
    </source>
</evidence>
<reference evidence="5 6" key="1">
    <citation type="submission" date="2019-12" db="EMBL/GenBank/DDBJ databases">
        <title>Isolation and characterization of three novel carbon monoxide-oxidizing members of Halobacteria from salione crusts and soils.</title>
        <authorList>
            <person name="Myers M.R."/>
            <person name="King G.M."/>
        </authorList>
    </citation>
    <scope>NUCLEOTIDE SEQUENCE [LARGE SCALE GENOMIC DNA]</scope>
    <source>
        <strain evidence="5 6">WSH3</strain>
    </source>
</reference>
<dbReference type="Pfam" id="PF00293">
    <property type="entry name" value="NUDIX"/>
    <property type="match status" value="1"/>
</dbReference>
<dbReference type="Gene3D" id="3.90.79.10">
    <property type="entry name" value="Nucleoside Triphosphate Pyrophosphohydrolase"/>
    <property type="match status" value="1"/>
</dbReference>
<keyword evidence="2" id="KW-0378">Hydrolase</keyword>
<dbReference type="PANTHER" id="PTHR43046:SF12">
    <property type="entry name" value="GDP-MANNOSE MANNOSYL HYDROLASE"/>
    <property type="match status" value="1"/>
</dbReference>
<evidence type="ECO:0000313" key="6">
    <source>
        <dbReference type="Proteomes" id="UP000466535"/>
    </source>
</evidence>
<dbReference type="SUPFAM" id="SSF55811">
    <property type="entry name" value="Nudix"/>
    <property type="match status" value="1"/>
</dbReference>
<dbReference type="InterPro" id="IPR000086">
    <property type="entry name" value="NUDIX_hydrolase_dom"/>
</dbReference>
<accession>A0A6B0T4J5</accession>
<evidence type="ECO:0000256" key="1">
    <source>
        <dbReference type="ARBA" id="ARBA00001946"/>
    </source>
</evidence>
<name>A0A6B0T4J5_9EURY</name>
<dbReference type="PROSITE" id="PS51462">
    <property type="entry name" value="NUDIX"/>
    <property type="match status" value="1"/>
</dbReference>
<dbReference type="RefSeq" id="WP_159762562.1">
    <property type="nucleotide sequence ID" value="NZ_WUUT01000001.1"/>
</dbReference>
<dbReference type="AlphaFoldDB" id="A0A6B0T4J5"/>
<protein>
    <submittedName>
        <fullName evidence="5">NUDIX domain-containing protein</fullName>
    </submittedName>
</protein>
<dbReference type="EMBL" id="WUUT01000001">
    <property type="protein sequence ID" value="MXR50433.1"/>
    <property type="molecule type" value="Genomic_DNA"/>
</dbReference>
<comment type="cofactor">
    <cofactor evidence="1">
        <name>Mg(2+)</name>
        <dbReference type="ChEBI" id="CHEBI:18420"/>
    </cofactor>
</comment>
<organism evidence="5 6">
    <name type="scientific">Halovenus carboxidivorans</name>
    <dbReference type="NCBI Taxonomy" id="2692199"/>
    <lineage>
        <taxon>Archaea</taxon>
        <taxon>Methanobacteriati</taxon>
        <taxon>Methanobacteriota</taxon>
        <taxon>Stenosarchaea group</taxon>
        <taxon>Halobacteria</taxon>
        <taxon>Halobacteriales</taxon>
        <taxon>Haloarculaceae</taxon>
        <taxon>Halovenus</taxon>
    </lineage>
</organism>
<dbReference type="Proteomes" id="UP000466535">
    <property type="component" value="Unassembled WGS sequence"/>
</dbReference>
<dbReference type="PANTHER" id="PTHR43046">
    <property type="entry name" value="GDP-MANNOSE MANNOSYL HYDROLASE"/>
    <property type="match status" value="1"/>
</dbReference>
<evidence type="ECO:0000259" key="4">
    <source>
        <dbReference type="PROSITE" id="PS51462"/>
    </source>
</evidence>
<dbReference type="InterPro" id="IPR015797">
    <property type="entry name" value="NUDIX_hydrolase-like_dom_sf"/>
</dbReference>
<sequence>MNSMSKWIPDEEWATIVRNVPIVSVDLLIRSEEGIVLGKRTNEPAKGEWFIPGGRVHKGETRTEAVDRIAADELGVEVEIVESLGAFEHIYETAEIGGVGTKHYLANGYVVDPLTDQFQADGQHADFQVFTAAPQSLHQNVRAYIQAAETAELS</sequence>
<gene>
    <name evidence="5" type="ORF">GRX03_02280</name>
</gene>
<dbReference type="GO" id="GO:0016787">
    <property type="term" value="F:hydrolase activity"/>
    <property type="evidence" value="ECO:0007669"/>
    <property type="project" value="UniProtKB-KW"/>
</dbReference>
<evidence type="ECO:0000313" key="5">
    <source>
        <dbReference type="EMBL" id="MXR50433.1"/>
    </source>
</evidence>